<evidence type="ECO:0000313" key="2">
    <source>
        <dbReference type="EMBL" id="GAA2685667.1"/>
    </source>
</evidence>
<reference evidence="2 3" key="1">
    <citation type="journal article" date="2019" name="Int. J. Syst. Evol. Microbiol.">
        <title>The Global Catalogue of Microorganisms (GCM) 10K type strain sequencing project: providing services to taxonomists for standard genome sequencing and annotation.</title>
        <authorList>
            <consortium name="The Broad Institute Genomics Platform"/>
            <consortium name="The Broad Institute Genome Sequencing Center for Infectious Disease"/>
            <person name="Wu L."/>
            <person name="Ma J."/>
        </authorList>
    </citation>
    <scope>NUCLEOTIDE SEQUENCE [LARGE SCALE GENOMIC DNA]</scope>
    <source>
        <strain evidence="2 3">JCM 6835</strain>
    </source>
</reference>
<name>A0ABN3SUZ9_9ACTN</name>
<gene>
    <name evidence="2" type="ORF">GCM10010412_072830</name>
</gene>
<evidence type="ECO:0000256" key="1">
    <source>
        <dbReference type="SAM" id="MobiDB-lite"/>
    </source>
</evidence>
<comment type="caution">
    <text evidence="2">The sequence shown here is derived from an EMBL/GenBank/DDBJ whole genome shotgun (WGS) entry which is preliminary data.</text>
</comment>
<dbReference type="EMBL" id="BAAATE010000026">
    <property type="protein sequence ID" value="GAA2685667.1"/>
    <property type="molecule type" value="Genomic_DNA"/>
</dbReference>
<feature type="compositionally biased region" description="Basic and acidic residues" evidence="1">
    <location>
        <begin position="17"/>
        <end position="83"/>
    </location>
</feature>
<protein>
    <submittedName>
        <fullName evidence="2">Uncharacterized protein</fullName>
    </submittedName>
</protein>
<feature type="region of interest" description="Disordered" evidence="1">
    <location>
        <begin position="1"/>
        <end position="174"/>
    </location>
</feature>
<evidence type="ECO:0000313" key="3">
    <source>
        <dbReference type="Proteomes" id="UP001501666"/>
    </source>
</evidence>
<proteinExistence type="predicted"/>
<sequence length="252" mass="28133">MDERRHVEDELQVPQQRVDDRRDDPDAVGDPTDRDFQATADTRSEHGQTWEGQTRDDRIQDDRLRDDPARNDLARDDVARDDLSQDDQTPDPRYRDPYDRTGDVLVAGTTDAGTQPMAGPGAGSTTGSAADATIEPATPSTTEPAGTAEPAGEQPEGQAAPVRSGHLLDQDPEQVRTRWRELQASFVDDPRESVERADLLVEELVSTLTARTTEMRDRWKNAGEGETEQLRLALREYREMLERLLTLGSGER</sequence>
<feature type="compositionally biased region" description="Basic and acidic residues" evidence="1">
    <location>
        <begin position="90"/>
        <end position="102"/>
    </location>
</feature>
<accession>A0ABN3SUZ9</accession>
<dbReference type="Proteomes" id="UP001501666">
    <property type="component" value="Unassembled WGS sequence"/>
</dbReference>
<organism evidence="2 3">
    <name type="scientific">Nonomuraea recticatena</name>
    <dbReference type="NCBI Taxonomy" id="46178"/>
    <lineage>
        <taxon>Bacteria</taxon>
        <taxon>Bacillati</taxon>
        <taxon>Actinomycetota</taxon>
        <taxon>Actinomycetes</taxon>
        <taxon>Streptosporangiales</taxon>
        <taxon>Streptosporangiaceae</taxon>
        <taxon>Nonomuraea</taxon>
    </lineage>
</organism>
<feature type="compositionally biased region" description="Low complexity" evidence="1">
    <location>
        <begin position="123"/>
        <end position="133"/>
    </location>
</feature>
<keyword evidence="3" id="KW-1185">Reference proteome</keyword>